<dbReference type="RefSeq" id="WP_057855663.1">
    <property type="nucleotide sequence ID" value="NZ_LLXX01000235.1"/>
</dbReference>
<gene>
    <name evidence="3" type="ORF">CP49_37405</name>
</gene>
<protein>
    <submittedName>
        <fullName evidence="3">Uncharacterized protein</fullName>
    </submittedName>
</protein>
<feature type="chain" id="PRO_5006442013" evidence="2">
    <location>
        <begin position="22"/>
        <end position="93"/>
    </location>
</feature>
<feature type="compositionally biased region" description="Low complexity" evidence="1">
    <location>
        <begin position="25"/>
        <end position="34"/>
    </location>
</feature>
<evidence type="ECO:0000256" key="1">
    <source>
        <dbReference type="SAM" id="MobiDB-lite"/>
    </source>
</evidence>
<proteinExistence type="predicted"/>
<accession>A0A0R3KCZ3</accession>
<name>A0A0R3KCZ3_9BRAD</name>
<sequence length="93" mass="10475">MKRLLVALILTILAPTTVALAGNTSSNSSSNSSNGVHTRIDTITTDNGRGRTIYERRSVRIDADRGRPGYMRNTVRERYGYRPHRWHSADDDD</sequence>
<dbReference type="Proteomes" id="UP000051913">
    <property type="component" value="Unassembled WGS sequence"/>
</dbReference>
<feature type="region of interest" description="Disordered" evidence="1">
    <location>
        <begin position="21"/>
        <end position="49"/>
    </location>
</feature>
<reference evidence="3 4" key="1">
    <citation type="submission" date="2014-03" db="EMBL/GenBank/DDBJ databases">
        <title>Bradyrhizobium valentinum sp. nov., isolated from effective nodules of Lupinus mariae-josephae, a lupine endemic of basic-lime soils in Eastern Spain.</title>
        <authorList>
            <person name="Duran D."/>
            <person name="Rey L."/>
            <person name="Navarro A."/>
            <person name="Busquets A."/>
            <person name="Imperial J."/>
            <person name="Ruiz-Argueso T."/>
        </authorList>
    </citation>
    <scope>NUCLEOTIDE SEQUENCE [LARGE SCALE GENOMIC DNA]</scope>
    <source>
        <strain evidence="3 4">LmjM3</strain>
    </source>
</reference>
<keyword evidence="2" id="KW-0732">Signal</keyword>
<feature type="signal peptide" evidence="2">
    <location>
        <begin position="1"/>
        <end position="21"/>
    </location>
</feature>
<dbReference type="EMBL" id="LLXX01000235">
    <property type="protein sequence ID" value="KRQ90978.1"/>
    <property type="molecule type" value="Genomic_DNA"/>
</dbReference>
<dbReference type="AlphaFoldDB" id="A0A0R3KCZ3"/>
<comment type="caution">
    <text evidence="3">The sequence shown here is derived from an EMBL/GenBank/DDBJ whole genome shotgun (WGS) entry which is preliminary data.</text>
</comment>
<evidence type="ECO:0000256" key="2">
    <source>
        <dbReference type="SAM" id="SignalP"/>
    </source>
</evidence>
<keyword evidence="4" id="KW-1185">Reference proteome</keyword>
<evidence type="ECO:0000313" key="4">
    <source>
        <dbReference type="Proteomes" id="UP000051913"/>
    </source>
</evidence>
<evidence type="ECO:0000313" key="3">
    <source>
        <dbReference type="EMBL" id="KRQ90978.1"/>
    </source>
</evidence>
<organism evidence="3 4">
    <name type="scientific">Bradyrhizobium valentinum</name>
    <dbReference type="NCBI Taxonomy" id="1518501"/>
    <lineage>
        <taxon>Bacteria</taxon>
        <taxon>Pseudomonadati</taxon>
        <taxon>Pseudomonadota</taxon>
        <taxon>Alphaproteobacteria</taxon>
        <taxon>Hyphomicrobiales</taxon>
        <taxon>Nitrobacteraceae</taxon>
        <taxon>Bradyrhizobium</taxon>
    </lineage>
</organism>